<evidence type="ECO:0000256" key="3">
    <source>
        <dbReference type="ARBA" id="ARBA00022598"/>
    </source>
</evidence>
<dbReference type="HAMAP" id="MF_01161">
    <property type="entry name" value="tRNA_Ile_lys_synt"/>
    <property type="match status" value="1"/>
</dbReference>
<dbReference type="InterPro" id="IPR012796">
    <property type="entry name" value="Lysidine-tRNA-synth_C"/>
</dbReference>
<keyword evidence="4 8" id="KW-0819">tRNA processing</keyword>
<accession>A0ABZ0CTA6</accession>
<dbReference type="CDD" id="cd01992">
    <property type="entry name" value="TilS_N"/>
    <property type="match status" value="1"/>
</dbReference>
<name>A0ABZ0CTA6_9BURK</name>
<keyword evidence="5" id="KW-0547">Nucleotide-binding</keyword>
<evidence type="ECO:0000256" key="7">
    <source>
        <dbReference type="ARBA" id="ARBA00048539"/>
    </source>
</evidence>
<dbReference type="InterPro" id="IPR015262">
    <property type="entry name" value="tRNA_Ile_lys_synt_subst-bd"/>
</dbReference>
<dbReference type="InterPro" id="IPR011063">
    <property type="entry name" value="TilS/TtcA_N"/>
</dbReference>
<comment type="caution">
    <text evidence="8">Lacks conserved residue(s) required for the propagation of feature annotation.</text>
</comment>
<comment type="similarity">
    <text evidence="8">Belongs to the tRNA(Ile)-lysidine synthase family.</text>
</comment>
<evidence type="ECO:0000259" key="9">
    <source>
        <dbReference type="SMART" id="SM00977"/>
    </source>
</evidence>
<evidence type="ECO:0000256" key="2">
    <source>
        <dbReference type="ARBA" id="ARBA00022490"/>
    </source>
</evidence>
<dbReference type="Pfam" id="PF01171">
    <property type="entry name" value="ATP_bind_3"/>
    <property type="match status" value="1"/>
</dbReference>
<dbReference type="Pfam" id="PF09179">
    <property type="entry name" value="TilS"/>
    <property type="match status" value="1"/>
</dbReference>
<evidence type="ECO:0000313" key="11">
    <source>
        <dbReference type="Proteomes" id="UP001303946"/>
    </source>
</evidence>
<evidence type="ECO:0000256" key="6">
    <source>
        <dbReference type="ARBA" id="ARBA00022840"/>
    </source>
</evidence>
<dbReference type="PANTHER" id="PTHR43033:SF1">
    <property type="entry name" value="TRNA(ILE)-LYSIDINE SYNTHASE-RELATED"/>
    <property type="match status" value="1"/>
</dbReference>
<proteinExistence type="inferred from homology"/>
<dbReference type="SMART" id="SM00977">
    <property type="entry name" value="TilS_C"/>
    <property type="match status" value="1"/>
</dbReference>
<dbReference type="Gene3D" id="3.40.50.620">
    <property type="entry name" value="HUPs"/>
    <property type="match status" value="1"/>
</dbReference>
<keyword evidence="11" id="KW-1185">Reference proteome</keyword>
<comment type="subcellular location">
    <subcellularLocation>
        <location evidence="1 8">Cytoplasm</location>
    </subcellularLocation>
</comment>
<evidence type="ECO:0000256" key="5">
    <source>
        <dbReference type="ARBA" id="ARBA00022741"/>
    </source>
</evidence>
<dbReference type="SUPFAM" id="SSF82829">
    <property type="entry name" value="MesJ substrate recognition domain-like"/>
    <property type="match status" value="1"/>
</dbReference>
<keyword evidence="2 8" id="KW-0963">Cytoplasm</keyword>
<evidence type="ECO:0000313" key="10">
    <source>
        <dbReference type="EMBL" id="WOB06162.1"/>
    </source>
</evidence>
<dbReference type="PANTHER" id="PTHR43033">
    <property type="entry name" value="TRNA(ILE)-LYSIDINE SYNTHASE-RELATED"/>
    <property type="match status" value="1"/>
</dbReference>
<protein>
    <recommendedName>
        <fullName evidence="8">tRNA(Ile)-lysidine synthase</fullName>
        <ecNumber evidence="8">6.3.4.19</ecNumber>
    </recommendedName>
    <alternativeName>
        <fullName evidence="8">tRNA(Ile)-2-lysyl-cytidine synthase</fullName>
    </alternativeName>
    <alternativeName>
        <fullName evidence="8">tRNA(Ile)-lysidine synthetase</fullName>
    </alternativeName>
</protein>
<feature type="domain" description="Lysidine-tRNA(Ile) synthetase C-terminal" evidence="9">
    <location>
        <begin position="369"/>
        <end position="441"/>
    </location>
</feature>
<reference evidence="10 11" key="1">
    <citation type="submission" date="2023-10" db="EMBL/GenBank/DDBJ databases">
        <title>Bacteria for the degradation of biodegradable plastic PBAT(Polybutylene adipate terephthalate).</title>
        <authorList>
            <person name="Weon H.-Y."/>
            <person name="Yeon J."/>
        </authorList>
    </citation>
    <scope>NUCLEOTIDE SEQUENCE [LARGE SCALE GENOMIC DNA]</scope>
    <source>
        <strain evidence="10 11">SBD 7-3</strain>
    </source>
</reference>
<evidence type="ECO:0000256" key="1">
    <source>
        <dbReference type="ARBA" id="ARBA00004496"/>
    </source>
</evidence>
<gene>
    <name evidence="8 10" type="primary">tilS</name>
    <name evidence="10" type="ORF">RXV79_14645</name>
</gene>
<dbReference type="EC" id="6.3.4.19" evidence="8"/>
<dbReference type="InterPro" id="IPR012094">
    <property type="entry name" value="tRNA_Ile_lys_synt"/>
</dbReference>
<evidence type="ECO:0000256" key="4">
    <source>
        <dbReference type="ARBA" id="ARBA00022694"/>
    </source>
</evidence>
<keyword evidence="3 8" id="KW-0436">Ligase</keyword>
<dbReference type="InterPro" id="IPR012795">
    <property type="entry name" value="tRNA_Ile_lys_synt_N"/>
</dbReference>
<dbReference type="InterPro" id="IPR014729">
    <property type="entry name" value="Rossmann-like_a/b/a_fold"/>
</dbReference>
<dbReference type="SUPFAM" id="SSF52402">
    <property type="entry name" value="Adenine nucleotide alpha hydrolases-like"/>
    <property type="match status" value="1"/>
</dbReference>
<dbReference type="Gene3D" id="1.20.59.20">
    <property type="match status" value="1"/>
</dbReference>
<comment type="function">
    <text evidence="8">Ligates lysine onto the cytidine present at position 34 of the AUA codon-specific tRNA(Ile) that contains the anticodon CAU, in an ATP-dependent manner. Cytidine is converted to lysidine, thus changing the amino acid specificity of the tRNA from methionine to isoleucine.</text>
</comment>
<dbReference type="SUPFAM" id="SSF56037">
    <property type="entry name" value="PheT/TilS domain"/>
    <property type="match status" value="1"/>
</dbReference>
<dbReference type="GO" id="GO:0032267">
    <property type="term" value="F:tRNA(Ile)-lysidine synthase activity"/>
    <property type="evidence" value="ECO:0007669"/>
    <property type="project" value="UniProtKB-EC"/>
</dbReference>
<sequence length="444" mass="48711">MSDCSPMAASRTPATAEPAPRIAVAYSAGRDSTALLHATATAAVGQGVEVLALHIHHGLSPHADDWLAHAQRQCARWRRQGLPVRLCTQRLTHKPATGESVEAWARRERYRALREMALQEGATLVLLAHHQRDQAETLLLQALRGAGVAGLAGMPETIEREGVTWTRPWLQQSRSAIEAYVRHHRLRFVDDDSNDQPRFARNRLRLDVWPALVKAFPQAEASLADAATWAAQATDALAELAAMDLADIADARGLKVNTWRTLSAPRQVNALRTWFQREAGALPSSTLLQRLQSELPGAGDAQWQSPQGTLHRRRGRLAFVPAAGPVMSAPESLLHISGPGRYPLPGWGGELVATRVRQDGVHPAWLARIDLRRREGGEQFMAGVGRPARSLKKQYQAADVPAWERDGPLLYSGGQLVFVPGLGIDARVLALPGQPQLRLRWQRG</sequence>
<evidence type="ECO:0000256" key="8">
    <source>
        <dbReference type="HAMAP-Rule" id="MF_01161"/>
    </source>
</evidence>
<dbReference type="Proteomes" id="UP001303946">
    <property type="component" value="Chromosome"/>
</dbReference>
<organism evidence="10 11">
    <name type="scientific">Piscinibacter gummiphilus</name>
    <dbReference type="NCBI Taxonomy" id="946333"/>
    <lineage>
        <taxon>Bacteria</taxon>
        <taxon>Pseudomonadati</taxon>
        <taxon>Pseudomonadota</taxon>
        <taxon>Betaproteobacteria</taxon>
        <taxon>Burkholderiales</taxon>
        <taxon>Sphaerotilaceae</taxon>
        <taxon>Piscinibacter</taxon>
    </lineage>
</organism>
<keyword evidence="6" id="KW-0067">ATP-binding</keyword>
<comment type="catalytic activity">
    <reaction evidence="7 8">
        <text>cytidine(34) in tRNA(Ile2) + L-lysine + ATP = lysidine(34) in tRNA(Ile2) + AMP + diphosphate + H(+)</text>
        <dbReference type="Rhea" id="RHEA:43744"/>
        <dbReference type="Rhea" id="RHEA-COMP:10625"/>
        <dbReference type="Rhea" id="RHEA-COMP:10670"/>
        <dbReference type="ChEBI" id="CHEBI:15378"/>
        <dbReference type="ChEBI" id="CHEBI:30616"/>
        <dbReference type="ChEBI" id="CHEBI:32551"/>
        <dbReference type="ChEBI" id="CHEBI:33019"/>
        <dbReference type="ChEBI" id="CHEBI:82748"/>
        <dbReference type="ChEBI" id="CHEBI:83665"/>
        <dbReference type="ChEBI" id="CHEBI:456215"/>
        <dbReference type="EC" id="6.3.4.19"/>
    </reaction>
</comment>
<dbReference type="NCBIfam" id="TIGR02432">
    <property type="entry name" value="lysidine_TilS_N"/>
    <property type="match status" value="1"/>
</dbReference>
<dbReference type="Pfam" id="PF11734">
    <property type="entry name" value="TilS_C"/>
    <property type="match status" value="1"/>
</dbReference>
<dbReference type="NCBIfam" id="TIGR02433">
    <property type="entry name" value="lysidine_TilS_C"/>
    <property type="match status" value="1"/>
</dbReference>
<dbReference type="EMBL" id="CP136336">
    <property type="protein sequence ID" value="WOB06162.1"/>
    <property type="molecule type" value="Genomic_DNA"/>
</dbReference>